<dbReference type="EMBL" id="JABCUV010000002">
    <property type="protein sequence ID" value="NMW92721.1"/>
    <property type="molecule type" value="Genomic_DNA"/>
</dbReference>
<dbReference type="Proteomes" id="UP000582487">
    <property type="component" value="Unassembled WGS sequence"/>
</dbReference>
<accession>A0A2X1TPR1</accession>
<protein>
    <submittedName>
        <fullName evidence="1">Helicase</fullName>
    </submittedName>
</protein>
<reference evidence="1 2" key="1">
    <citation type="submission" date="2020-04" db="EMBL/GenBank/DDBJ databases">
        <title>Antimicrobial susceptibility and clonality of vaginal-derived multi-drug resistant Mobiluncus isolates in China.</title>
        <authorList>
            <person name="Zhang X."/>
        </authorList>
    </citation>
    <scope>NUCLEOTIDE SEQUENCE [LARGE SCALE GENOMIC DNA]</scope>
    <source>
        <strain evidence="1 2">7</strain>
    </source>
</reference>
<proteinExistence type="predicted"/>
<name>A0A2X1TPR1_9ACTO</name>
<evidence type="ECO:0000313" key="2">
    <source>
        <dbReference type="Proteomes" id="UP000582487"/>
    </source>
</evidence>
<keyword evidence="1" id="KW-0347">Helicase</keyword>
<gene>
    <name evidence="1" type="ORF">HHJ74_03200</name>
</gene>
<sequence length="100" mass="11245">MRCGVFRWLHEVPFGLCRKFNQQTADGTKMGAYTELLRKVVSEITGLQEEKGIENLFRLGEVGSGSVLGFDDYSLAVKNPRLTGEQKLWSSGAKCHFVYI</sequence>
<organism evidence="1 2">
    <name type="scientific">Mobiluncus mulieris</name>
    <dbReference type="NCBI Taxonomy" id="2052"/>
    <lineage>
        <taxon>Bacteria</taxon>
        <taxon>Bacillati</taxon>
        <taxon>Actinomycetota</taxon>
        <taxon>Actinomycetes</taxon>
        <taxon>Actinomycetales</taxon>
        <taxon>Actinomycetaceae</taxon>
        <taxon>Mobiluncus</taxon>
    </lineage>
</organism>
<comment type="caution">
    <text evidence="1">The sequence shown here is derived from an EMBL/GenBank/DDBJ whole genome shotgun (WGS) entry which is preliminary data.</text>
</comment>
<keyword evidence="1" id="KW-0547">Nucleotide-binding</keyword>
<dbReference type="GO" id="GO:0004386">
    <property type="term" value="F:helicase activity"/>
    <property type="evidence" value="ECO:0007669"/>
    <property type="project" value="UniProtKB-KW"/>
</dbReference>
<dbReference type="AlphaFoldDB" id="A0A2X1TPR1"/>
<keyword evidence="1" id="KW-0067">ATP-binding</keyword>
<keyword evidence="1" id="KW-0378">Hydrolase</keyword>
<evidence type="ECO:0000313" key="1">
    <source>
        <dbReference type="EMBL" id="NMW92721.1"/>
    </source>
</evidence>